<evidence type="ECO:0000313" key="10">
    <source>
        <dbReference type="Proteomes" id="UP000318081"/>
    </source>
</evidence>
<evidence type="ECO:0000256" key="7">
    <source>
        <dbReference type="SAM" id="MobiDB-lite"/>
    </source>
</evidence>
<keyword evidence="10" id="KW-1185">Reference proteome</keyword>
<name>A0ABX5XIN3_9BACT</name>
<dbReference type="InterPro" id="IPR037140">
    <property type="entry name" value="VHL_beta_dom_sf"/>
</dbReference>
<protein>
    <submittedName>
        <fullName evidence="9">Choline-sulfatase</fullName>
        <ecNumber evidence="9">3.1.6.6</ecNumber>
    </submittedName>
</protein>
<comment type="similarity">
    <text evidence="2">Belongs to the sulfatase family.</text>
</comment>
<dbReference type="CDD" id="cd16030">
    <property type="entry name" value="iduronate-2-sulfatase"/>
    <property type="match status" value="1"/>
</dbReference>
<evidence type="ECO:0000256" key="5">
    <source>
        <dbReference type="ARBA" id="ARBA00022801"/>
    </source>
</evidence>
<sequence>MSSGNVVPSDPRRQRPRYTDAADRHSGRANELMSLNWTNETMMHRFLITTLSLVAIVVAAVPTRSVASPPNVLFIAVDDLNDWIGCMDGHPQSKTPNIDRLAASGVLFTNAHCPAPACNPSRTAIMTGISPHVSGLYDNGQKMRELLPDAELLPKYFSRHGYWSAGSGKLLHYFIDQQSWDQYFPPKETEDPFPRTLYPDKRPVSLPVGGPWQYRETDWGPLDVSDQEFGGDYLVSQWIGEQLGKQHDQPFFLACGIYRPHEPWFVPKKYFDRFPLDSIELPPGYRADDLDDLPPAGKKRGPNRYFEHILKHDQWKQAVQGYLASISFADEMVGRVIDALSRGPNRDNTIVVLWSDHGWHLGEKQHWQKYTAWRACTRVPLIVRVPPGTPGLPAGTKANTICDAPVNLLSLYPTLAQLSGLPPKESNDAPSLVPLLENAQTEWPHVSITHLNRPGNYGLSGRRWRLVQYDNGDHELYDTDADRYEWTNLAKDPQHASRIDGMRALAPTEFASFVAPSDAALPKLAWHPATDSTVPASKPDGNRFDVIFTNRRDQPVKVFWIDRDGKRKSFGTLESGWRKPQQSRPGAVWLITDKDENPLGYFVVGDRTAHAVIDAQ</sequence>
<dbReference type="SUPFAM" id="SSF53649">
    <property type="entry name" value="Alkaline phosphatase-like"/>
    <property type="match status" value="1"/>
</dbReference>
<dbReference type="InterPro" id="IPR000917">
    <property type="entry name" value="Sulfatase_N"/>
</dbReference>
<evidence type="ECO:0000256" key="2">
    <source>
        <dbReference type="ARBA" id="ARBA00008779"/>
    </source>
</evidence>
<keyword evidence="5 9" id="KW-0378">Hydrolase</keyword>
<evidence type="ECO:0000256" key="6">
    <source>
        <dbReference type="ARBA" id="ARBA00022837"/>
    </source>
</evidence>
<keyword evidence="6" id="KW-0106">Calcium</keyword>
<evidence type="ECO:0000256" key="3">
    <source>
        <dbReference type="ARBA" id="ARBA00022723"/>
    </source>
</evidence>
<feature type="region of interest" description="Disordered" evidence="7">
    <location>
        <begin position="1"/>
        <end position="25"/>
    </location>
</feature>
<dbReference type="InterPro" id="IPR036208">
    <property type="entry name" value="VHL_sf"/>
</dbReference>
<dbReference type="PANTHER" id="PTHR45953">
    <property type="entry name" value="IDURONATE 2-SULFATASE"/>
    <property type="match status" value="1"/>
</dbReference>
<dbReference type="InterPro" id="IPR017850">
    <property type="entry name" value="Alkaline_phosphatase_core_sf"/>
</dbReference>
<comment type="cofactor">
    <cofactor evidence="1">
        <name>Ca(2+)</name>
        <dbReference type="ChEBI" id="CHEBI:29108"/>
    </cofactor>
</comment>
<dbReference type="SUPFAM" id="SSF49468">
    <property type="entry name" value="VHL"/>
    <property type="match status" value="1"/>
</dbReference>
<dbReference type="EC" id="3.1.6.6" evidence="9"/>
<dbReference type="InterPro" id="IPR035874">
    <property type="entry name" value="IDS"/>
</dbReference>
<accession>A0ABX5XIN3</accession>
<dbReference type="GO" id="GO:0047753">
    <property type="term" value="F:choline-sulfatase activity"/>
    <property type="evidence" value="ECO:0007669"/>
    <property type="project" value="UniProtKB-EC"/>
</dbReference>
<keyword evidence="3" id="KW-0479">Metal-binding</keyword>
<dbReference type="PANTHER" id="PTHR45953:SF1">
    <property type="entry name" value="IDURONATE 2-SULFATASE"/>
    <property type="match status" value="1"/>
</dbReference>
<dbReference type="Proteomes" id="UP000318081">
    <property type="component" value="Chromosome"/>
</dbReference>
<feature type="compositionally biased region" description="Basic and acidic residues" evidence="7">
    <location>
        <begin position="10"/>
        <end position="25"/>
    </location>
</feature>
<evidence type="ECO:0000256" key="1">
    <source>
        <dbReference type="ARBA" id="ARBA00001913"/>
    </source>
</evidence>
<evidence type="ECO:0000256" key="4">
    <source>
        <dbReference type="ARBA" id="ARBA00022729"/>
    </source>
</evidence>
<feature type="domain" description="Sulfatase N-terminal" evidence="8">
    <location>
        <begin position="70"/>
        <end position="420"/>
    </location>
</feature>
<evidence type="ECO:0000259" key="8">
    <source>
        <dbReference type="Pfam" id="PF00884"/>
    </source>
</evidence>
<organism evidence="9 10">
    <name type="scientific">Stieleria magnilauensis</name>
    <dbReference type="NCBI Taxonomy" id="2527963"/>
    <lineage>
        <taxon>Bacteria</taxon>
        <taxon>Pseudomonadati</taxon>
        <taxon>Planctomycetota</taxon>
        <taxon>Planctomycetia</taxon>
        <taxon>Pirellulales</taxon>
        <taxon>Pirellulaceae</taxon>
        <taxon>Stieleria</taxon>
    </lineage>
</organism>
<proteinExistence type="inferred from homology"/>
<reference evidence="9 10" key="1">
    <citation type="submission" date="2019-02" db="EMBL/GenBank/DDBJ databases">
        <title>Deep-cultivation of Planctomycetes and their phenomic and genomic characterization uncovers novel biology.</title>
        <authorList>
            <person name="Wiegand S."/>
            <person name="Jogler M."/>
            <person name="Boedeker C."/>
            <person name="Pinto D."/>
            <person name="Vollmers J."/>
            <person name="Rivas-Marin E."/>
            <person name="Kohn T."/>
            <person name="Peeters S.H."/>
            <person name="Heuer A."/>
            <person name="Rast P."/>
            <person name="Oberbeckmann S."/>
            <person name="Bunk B."/>
            <person name="Jeske O."/>
            <person name="Meyerdierks A."/>
            <person name="Storesund J.E."/>
            <person name="Kallscheuer N."/>
            <person name="Luecker S."/>
            <person name="Lage O.M."/>
            <person name="Pohl T."/>
            <person name="Merkel B.J."/>
            <person name="Hornburger P."/>
            <person name="Mueller R.-W."/>
            <person name="Bruemmer F."/>
            <person name="Labrenz M."/>
            <person name="Spormann A.M."/>
            <person name="Op den Camp H."/>
            <person name="Overmann J."/>
            <person name="Amann R."/>
            <person name="Jetten M.S.M."/>
            <person name="Mascher T."/>
            <person name="Medema M.H."/>
            <person name="Devos D.P."/>
            <person name="Kaster A.-K."/>
            <person name="Ovreas L."/>
            <person name="Rohde M."/>
            <person name="Galperin M.Y."/>
            <person name="Jogler C."/>
        </authorList>
    </citation>
    <scope>NUCLEOTIDE SEQUENCE [LARGE SCALE GENOMIC DNA]</scope>
    <source>
        <strain evidence="9 10">TBK1r</strain>
    </source>
</reference>
<gene>
    <name evidence="9" type="primary">betC_5</name>
    <name evidence="9" type="ORF">TBK1r_06210</name>
</gene>
<dbReference type="Pfam" id="PF00884">
    <property type="entry name" value="Sulfatase"/>
    <property type="match status" value="1"/>
</dbReference>
<dbReference type="EMBL" id="CP036432">
    <property type="protein sequence ID" value="QDV81701.1"/>
    <property type="molecule type" value="Genomic_DNA"/>
</dbReference>
<dbReference type="Gene3D" id="2.60.40.780">
    <property type="entry name" value="von Hippel-Lindau disease tumour suppressor, beta domain"/>
    <property type="match status" value="1"/>
</dbReference>
<keyword evidence="4" id="KW-0732">Signal</keyword>
<evidence type="ECO:0000313" key="9">
    <source>
        <dbReference type="EMBL" id="QDV81701.1"/>
    </source>
</evidence>
<dbReference type="Gene3D" id="3.40.720.10">
    <property type="entry name" value="Alkaline Phosphatase, subunit A"/>
    <property type="match status" value="1"/>
</dbReference>